<evidence type="ECO:0000313" key="2">
    <source>
        <dbReference type="EMBL" id="TQL77249.1"/>
    </source>
</evidence>
<comment type="caution">
    <text evidence="2">The sequence shown here is derived from an EMBL/GenBank/DDBJ whole genome shotgun (WGS) entry which is preliminary data.</text>
</comment>
<proteinExistence type="predicted"/>
<evidence type="ECO:0000259" key="1">
    <source>
        <dbReference type="Pfam" id="PF12680"/>
    </source>
</evidence>
<keyword evidence="3" id="KW-1185">Reference proteome</keyword>
<dbReference type="EMBL" id="VFOW01000001">
    <property type="protein sequence ID" value="TQL77249.1"/>
    <property type="molecule type" value="Genomic_DNA"/>
</dbReference>
<protein>
    <submittedName>
        <fullName evidence="2">SnoaL-like protein</fullName>
    </submittedName>
</protein>
<gene>
    <name evidence="2" type="ORF">FB566_2803</name>
</gene>
<sequence>MTDIQLPPPVERLMNAVNDSDMTGFLQEFTNDGVVEDWGRRFVGLDEIRDWSDRESIGLQQTFKVTRVHRDGDVVEAVINVGGNGFNGPSTFRFRLEGDRVKEMTISA</sequence>
<dbReference type="AlphaFoldDB" id="A0A543AXF1"/>
<dbReference type="RefSeq" id="WP_142039855.1">
    <property type="nucleotide sequence ID" value="NZ_JBHTGS010000001.1"/>
</dbReference>
<dbReference type="InterPro" id="IPR032710">
    <property type="entry name" value="NTF2-like_dom_sf"/>
</dbReference>
<name>A0A543AXF1_9ACTN</name>
<dbReference type="Gene3D" id="3.10.450.50">
    <property type="match status" value="1"/>
</dbReference>
<dbReference type="InterPro" id="IPR037401">
    <property type="entry name" value="SnoaL-like"/>
</dbReference>
<accession>A0A543AXF1</accession>
<feature type="domain" description="SnoaL-like" evidence="1">
    <location>
        <begin position="10"/>
        <end position="104"/>
    </location>
</feature>
<dbReference type="Pfam" id="PF12680">
    <property type="entry name" value="SnoaL_2"/>
    <property type="match status" value="1"/>
</dbReference>
<dbReference type="InParanoid" id="A0A543AXF1"/>
<dbReference type="OrthoDB" id="8080938at2"/>
<dbReference type="SUPFAM" id="SSF54427">
    <property type="entry name" value="NTF2-like"/>
    <property type="match status" value="1"/>
</dbReference>
<dbReference type="Proteomes" id="UP000317043">
    <property type="component" value="Unassembled WGS sequence"/>
</dbReference>
<evidence type="ECO:0000313" key="3">
    <source>
        <dbReference type="Proteomes" id="UP000317043"/>
    </source>
</evidence>
<reference evidence="2 3" key="1">
    <citation type="submission" date="2019-06" db="EMBL/GenBank/DDBJ databases">
        <title>Sequencing the genomes of 1000 actinobacteria strains.</title>
        <authorList>
            <person name="Klenk H.-P."/>
        </authorList>
    </citation>
    <scope>NUCLEOTIDE SEQUENCE [LARGE SCALE GENOMIC DNA]</scope>
    <source>
        <strain evidence="2 3">DSM 45928</strain>
    </source>
</reference>
<organism evidence="2 3">
    <name type="scientific">Stackebrandtia endophytica</name>
    <dbReference type="NCBI Taxonomy" id="1496996"/>
    <lineage>
        <taxon>Bacteria</taxon>
        <taxon>Bacillati</taxon>
        <taxon>Actinomycetota</taxon>
        <taxon>Actinomycetes</taxon>
        <taxon>Glycomycetales</taxon>
        <taxon>Glycomycetaceae</taxon>
        <taxon>Stackebrandtia</taxon>
    </lineage>
</organism>